<dbReference type="Proteomes" id="UP000515158">
    <property type="component" value="Unplaced"/>
</dbReference>
<dbReference type="PROSITE" id="PS51257">
    <property type="entry name" value="PROKAR_LIPOPROTEIN"/>
    <property type="match status" value="1"/>
</dbReference>
<dbReference type="InParanoid" id="A0A6P8YI61"/>
<feature type="signal peptide" evidence="2">
    <location>
        <begin position="1"/>
        <end position="24"/>
    </location>
</feature>
<reference evidence="4" key="1">
    <citation type="submission" date="2025-08" db="UniProtKB">
        <authorList>
            <consortium name="RefSeq"/>
        </authorList>
    </citation>
    <scope>IDENTIFICATION</scope>
    <source>
        <tissue evidence="4">Total insect</tissue>
    </source>
</reference>
<feature type="compositionally biased region" description="Basic and acidic residues" evidence="1">
    <location>
        <begin position="265"/>
        <end position="276"/>
    </location>
</feature>
<evidence type="ECO:0000256" key="2">
    <source>
        <dbReference type="SAM" id="SignalP"/>
    </source>
</evidence>
<evidence type="ECO:0000313" key="3">
    <source>
        <dbReference type="Proteomes" id="UP000515158"/>
    </source>
</evidence>
<organism evidence="4">
    <name type="scientific">Thrips palmi</name>
    <name type="common">Melon thrips</name>
    <dbReference type="NCBI Taxonomy" id="161013"/>
    <lineage>
        <taxon>Eukaryota</taxon>
        <taxon>Metazoa</taxon>
        <taxon>Ecdysozoa</taxon>
        <taxon>Arthropoda</taxon>
        <taxon>Hexapoda</taxon>
        <taxon>Insecta</taxon>
        <taxon>Pterygota</taxon>
        <taxon>Neoptera</taxon>
        <taxon>Paraneoptera</taxon>
        <taxon>Thysanoptera</taxon>
        <taxon>Terebrantia</taxon>
        <taxon>Thripoidea</taxon>
        <taxon>Thripidae</taxon>
        <taxon>Thrips</taxon>
    </lineage>
</organism>
<keyword evidence="2" id="KW-0732">Signal</keyword>
<accession>A0A6P8YI61</accession>
<evidence type="ECO:0000313" key="4">
    <source>
        <dbReference type="RefSeq" id="XP_034236306.1"/>
    </source>
</evidence>
<evidence type="ECO:0000256" key="1">
    <source>
        <dbReference type="SAM" id="MobiDB-lite"/>
    </source>
</evidence>
<feature type="chain" id="PRO_5028260377" evidence="2">
    <location>
        <begin position="25"/>
        <end position="314"/>
    </location>
</feature>
<proteinExistence type="predicted"/>
<protein>
    <submittedName>
        <fullName evidence="4">Extensin-like isoform X1</fullName>
    </submittedName>
</protein>
<name>A0A6P8YI61_THRPL</name>
<dbReference type="AlphaFoldDB" id="A0A6P8YI61"/>
<dbReference type="GeneID" id="117642334"/>
<sequence>MAKTVVQTALAALLACSVLVPARCAVVSLVDVTGTTPRTLADEPGVSFVGYQEPQAPARRPGVVSLSDVTGLTPEQHAALGGNAYTGLQQPGYTGYTGTVNLVDVNGVPRPHQGGVVSLTDVTGVAPQYLAQPAPPPHPQPLHPEQGYDPQRPYSPCYVPGAHAYTQPQHPVSAVHQGGVRLPRSKRSPQHGVVRLSDVAGPGAGRYPSYGPPAYVRPYPYYNYGYSSWYRPRPYYSVLPVPCFDLTADGWVARRPAVPVTVPQRDQRDQRDREPLQPETPEWPQPATRRPGPSEKLVEQHSDDIPPEFIRRRR</sequence>
<feature type="region of interest" description="Disordered" evidence="1">
    <location>
        <begin position="261"/>
        <end position="314"/>
    </location>
</feature>
<gene>
    <name evidence="4" type="primary">LOC117642334</name>
</gene>
<dbReference type="RefSeq" id="XP_034236306.1">
    <property type="nucleotide sequence ID" value="XM_034380415.1"/>
</dbReference>
<keyword evidence="3" id="KW-1185">Reference proteome</keyword>
<dbReference type="KEGG" id="tpal:117642334"/>
<feature type="compositionally biased region" description="Basic and acidic residues" evidence="1">
    <location>
        <begin position="292"/>
        <end position="304"/>
    </location>
</feature>